<evidence type="ECO:0000313" key="15">
    <source>
        <dbReference type="Proteomes" id="UP001362899"/>
    </source>
</evidence>
<dbReference type="SUPFAM" id="SSF109604">
    <property type="entry name" value="HD-domain/PDEase-like"/>
    <property type="match status" value="1"/>
</dbReference>
<protein>
    <recommendedName>
        <fullName evidence="8">5'-deoxynucleotidase</fullName>
        <ecNumber evidence="8">3.1.3.89</ecNumber>
    </recommendedName>
</protein>
<dbReference type="InterPro" id="IPR006674">
    <property type="entry name" value="HD_domain"/>
</dbReference>
<evidence type="ECO:0000259" key="13">
    <source>
        <dbReference type="Pfam" id="PF13023"/>
    </source>
</evidence>
<keyword evidence="11" id="KW-0460">Magnesium</keyword>
<evidence type="ECO:0000256" key="2">
    <source>
        <dbReference type="ARBA" id="ARBA00001936"/>
    </source>
</evidence>
<dbReference type="InterPro" id="IPR039356">
    <property type="entry name" value="YfbR/HDDC2"/>
</dbReference>
<accession>A0AAV5RK57</accession>
<feature type="domain" description="HD" evidence="13">
    <location>
        <begin position="39"/>
        <end position="178"/>
    </location>
</feature>
<comment type="similarity">
    <text evidence="6">Belongs to the HDDC2 family.</text>
</comment>
<evidence type="ECO:0000256" key="4">
    <source>
        <dbReference type="ARBA" id="ARBA00001946"/>
    </source>
</evidence>
<reference evidence="14 15" key="1">
    <citation type="journal article" date="2023" name="Elife">
        <title>Identification of key yeast species and microbe-microbe interactions impacting larval growth of Drosophila in the wild.</title>
        <authorList>
            <person name="Mure A."/>
            <person name="Sugiura Y."/>
            <person name="Maeda R."/>
            <person name="Honda K."/>
            <person name="Sakurai N."/>
            <person name="Takahashi Y."/>
            <person name="Watada M."/>
            <person name="Katoh T."/>
            <person name="Gotoh A."/>
            <person name="Gotoh Y."/>
            <person name="Taniguchi I."/>
            <person name="Nakamura K."/>
            <person name="Hayashi T."/>
            <person name="Katayama T."/>
            <person name="Uemura T."/>
            <person name="Hattori Y."/>
        </authorList>
    </citation>
    <scope>NUCLEOTIDE SEQUENCE [LARGE SCALE GENOMIC DNA]</scope>
    <source>
        <strain evidence="14 15">SB-73</strain>
    </source>
</reference>
<organism evidence="14 15">
    <name type="scientific">Starmerella bacillaris</name>
    <name type="common">Yeast</name>
    <name type="synonym">Candida zemplinina</name>
    <dbReference type="NCBI Taxonomy" id="1247836"/>
    <lineage>
        <taxon>Eukaryota</taxon>
        <taxon>Fungi</taxon>
        <taxon>Dikarya</taxon>
        <taxon>Ascomycota</taxon>
        <taxon>Saccharomycotina</taxon>
        <taxon>Dipodascomycetes</taxon>
        <taxon>Dipodascales</taxon>
        <taxon>Trichomonascaceae</taxon>
        <taxon>Starmerella</taxon>
    </lineage>
</organism>
<comment type="caution">
    <text evidence="14">The sequence shown here is derived from an EMBL/GenBank/DDBJ whole genome shotgun (WGS) entry which is preliminary data.</text>
</comment>
<comment type="catalytic activity">
    <reaction evidence="1">
        <text>a 2'-deoxyribonucleoside 5'-phosphate + H2O = a 2'-deoxyribonucleoside + phosphate</text>
        <dbReference type="Rhea" id="RHEA:36167"/>
        <dbReference type="ChEBI" id="CHEBI:15377"/>
        <dbReference type="ChEBI" id="CHEBI:18274"/>
        <dbReference type="ChEBI" id="CHEBI:43474"/>
        <dbReference type="ChEBI" id="CHEBI:65317"/>
        <dbReference type="EC" id="3.1.3.89"/>
    </reaction>
</comment>
<dbReference type="PANTHER" id="PTHR11845">
    <property type="entry name" value="5'-DEOXYNUCLEOTIDASE HDDC2"/>
    <property type="match status" value="1"/>
</dbReference>
<dbReference type="EC" id="3.1.3.89" evidence="8"/>
<keyword evidence="15" id="KW-1185">Reference proteome</keyword>
<evidence type="ECO:0000256" key="3">
    <source>
        <dbReference type="ARBA" id="ARBA00001941"/>
    </source>
</evidence>
<evidence type="ECO:0000313" key="14">
    <source>
        <dbReference type="EMBL" id="GMM50944.1"/>
    </source>
</evidence>
<dbReference type="EMBL" id="BTGC01000003">
    <property type="protein sequence ID" value="GMM50944.1"/>
    <property type="molecule type" value="Genomic_DNA"/>
</dbReference>
<evidence type="ECO:0000256" key="7">
    <source>
        <dbReference type="ARBA" id="ARBA00011738"/>
    </source>
</evidence>
<proteinExistence type="inferred from homology"/>
<comment type="cofactor">
    <cofactor evidence="2">
        <name>Mn(2+)</name>
        <dbReference type="ChEBI" id="CHEBI:29035"/>
    </cofactor>
</comment>
<comment type="cofactor">
    <cofactor evidence="4">
        <name>Mg(2+)</name>
        <dbReference type="ChEBI" id="CHEBI:18420"/>
    </cofactor>
</comment>
<evidence type="ECO:0000256" key="6">
    <source>
        <dbReference type="ARBA" id="ARBA00009999"/>
    </source>
</evidence>
<keyword evidence="10" id="KW-0378">Hydrolase</keyword>
<evidence type="ECO:0000256" key="10">
    <source>
        <dbReference type="ARBA" id="ARBA00022801"/>
    </source>
</evidence>
<sequence>MTLPWTVENAVPSHIREKIEKIDSKSPALYFIAFLDIISELKKCERTGWISKIEKPESVADHMYRMSIICMFCNPSLNSARCSQIALCHDMAEAIVGDITPCDPNVDKDEKHRRELAAIEYMRDLVAKFNPAAGRMIYELWCEYEYQTTDEAKFVKQVDKFELLLQTTEYMEMHPDSTDSIKEMLGSKKYLDGEVLQWSDALDVYRNLRNSNK</sequence>
<evidence type="ECO:0000256" key="9">
    <source>
        <dbReference type="ARBA" id="ARBA00022723"/>
    </source>
</evidence>
<dbReference type="GO" id="GO:0002953">
    <property type="term" value="F:5'-deoxynucleotidase activity"/>
    <property type="evidence" value="ECO:0007669"/>
    <property type="project" value="UniProtKB-EC"/>
</dbReference>
<dbReference type="Proteomes" id="UP001362899">
    <property type="component" value="Unassembled WGS sequence"/>
</dbReference>
<dbReference type="FunFam" id="1.10.3210.10:FF:000011">
    <property type="entry name" value="HD domain-containing protein 2"/>
    <property type="match status" value="1"/>
</dbReference>
<dbReference type="AlphaFoldDB" id="A0AAV5RK57"/>
<evidence type="ECO:0000256" key="12">
    <source>
        <dbReference type="ARBA" id="ARBA00023285"/>
    </source>
</evidence>
<comment type="function">
    <text evidence="5">Catalyzes the dephosphorylation of the nucleoside 5'-monophosphates deoxyadenosine monophosphate (dAMP), deoxycytidine monophosphate (dCMP), deoxyguanosine monophosphate (dGMP) and deoxythymidine monophosphate (dTMP).</text>
</comment>
<evidence type="ECO:0000256" key="1">
    <source>
        <dbReference type="ARBA" id="ARBA00001638"/>
    </source>
</evidence>
<dbReference type="Gene3D" id="1.10.3210.10">
    <property type="entry name" value="Hypothetical protein af1432"/>
    <property type="match status" value="1"/>
</dbReference>
<name>A0AAV5RK57_STABA</name>
<evidence type="ECO:0000256" key="5">
    <source>
        <dbReference type="ARBA" id="ARBA00004074"/>
    </source>
</evidence>
<dbReference type="GO" id="GO:0005737">
    <property type="term" value="C:cytoplasm"/>
    <property type="evidence" value="ECO:0007669"/>
    <property type="project" value="TreeGrafter"/>
</dbReference>
<dbReference type="Pfam" id="PF13023">
    <property type="entry name" value="HD_3"/>
    <property type="match status" value="1"/>
</dbReference>
<comment type="cofactor">
    <cofactor evidence="3">
        <name>Co(2+)</name>
        <dbReference type="ChEBI" id="CHEBI:48828"/>
    </cofactor>
</comment>
<dbReference type="GO" id="GO:0009159">
    <property type="term" value="P:deoxyribonucleoside monophosphate catabolic process"/>
    <property type="evidence" value="ECO:0007669"/>
    <property type="project" value="UniProtKB-ARBA"/>
</dbReference>
<gene>
    <name evidence="14" type="ORF">DASB73_019020</name>
</gene>
<keyword evidence="9" id="KW-0479">Metal-binding</keyword>
<comment type="subunit">
    <text evidence="7">Homodimer.</text>
</comment>
<keyword evidence="12" id="KW-0170">Cobalt</keyword>
<dbReference type="GO" id="GO:0046872">
    <property type="term" value="F:metal ion binding"/>
    <property type="evidence" value="ECO:0007669"/>
    <property type="project" value="UniProtKB-KW"/>
</dbReference>
<evidence type="ECO:0000256" key="8">
    <source>
        <dbReference type="ARBA" id="ARBA00012964"/>
    </source>
</evidence>
<evidence type="ECO:0000256" key="11">
    <source>
        <dbReference type="ARBA" id="ARBA00022842"/>
    </source>
</evidence>
<dbReference type="PANTHER" id="PTHR11845:SF13">
    <property type="entry name" value="5'-DEOXYNUCLEOTIDASE HDDC2"/>
    <property type="match status" value="1"/>
</dbReference>